<reference evidence="2 3" key="1">
    <citation type="submission" date="2015-11" db="EMBL/GenBank/DDBJ databases">
        <title>Genomes and virulence difference between two physiological races of Phytophthora nicotianae.</title>
        <authorList>
            <person name="Liu H."/>
            <person name="Ma X."/>
            <person name="Yu H."/>
            <person name="Fang D."/>
            <person name="Li Y."/>
            <person name="Wang X."/>
            <person name="Wang W."/>
            <person name="Dong Y."/>
            <person name="Xiao B."/>
        </authorList>
    </citation>
    <scope>NUCLEOTIDE SEQUENCE [LARGE SCALE GENOMIC DNA]</scope>
    <source>
        <strain evidence="3">race 1</strain>
    </source>
</reference>
<protein>
    <submittedName>
        <fullName evidence="2">Uncharacterized protein</fullName>
    </submittedName>
</protein>
<name>A0A0W8DAI3_PHYNI</name>
<evidence type="ECO:0000256" key="1">
    <source>
        <dbReference type="SAM" id="MobiDB-lite"/>
    </source>
</evidence>
<dbReference type="EMBL" id="LNFP01000400">
    <property type="protein sequence ID" value="KUF93253.1"/>
    <property type="molecule type" value="Genomic_DNA"/>
</dbReference>
<proteinExistence type="predicted"/>
<evidence type="ECO:0000313" key="2">
    <source>
        <dbReference type="EMBL" id="KUF93253.1"/>
    </source>
</evidence>
<feature type="compositionally biased region" description="Low complexity" evidence="1">
    <location>
        <begin position="124"/>
        <end position="135"/>
    </location>
</feature>
<feature type="region of interest" description="Disordered" evidence="1">
    <location>
        <begin position="123"/>
        <end position="150"/>
    </location>
</feature>
<evidence type="ECO:0000313" key="3">
    <source>
        <dbReference type="Proteomes" id="UP000054636"/>
    </source>
</evidence>
<accession>A0A0W8DAI3</accession>
<dbReference type="Proteomes" id="UP000054636">
    <property type="component" value="Unassembled WGS sequence"/>
</dbReference>
<comment type="caution">
    <text evidence="2">The sequence shown here is derived from an EMBL/GenBank/DDBJ whole genome shotgun (WGS) entry which is preliminary data.</text>
</comment>
<organism evidence="2 3">
    <name type="scientific">Phytophthora nicotianae</name>
    <name type="common">Potato buckeye rot agent</name>
    <name type="synonym">Phytophthora parasitica</name>
    <dbReference type="NCBI Taxonomy" id="4792"/>
    <lineage>
        <taxon>Eukaryota</taxon>
        <taxon>Sar</taxon>
        <taxon>Stramenopiles</taxon>
        <taxon>Oomycota</taxon>
        <taxon>Peronosporomycetes</taxon>
        <taxon>Peronosporales</taxon>
        <taxon>Peronosporaceae</taxon>
        <taxon>Phytophthora</taxon>
    </lineage>
</organism>
<dbReference type="AlphaFoldDB" id="A0A0W8DAI3"/>
<gene>
    <name evidence="2" type="ORF">AM588_10006000</name>
</gene>
<sequence>MSDAAIAVPSDDERQLDAFRDSLRDGNVSAKLHGAHGEPANGGLKLLEDKVTLVWQPKALPLQSYLPPSVLHKMVQHDVSVVITEAKSVRTGRQTTNFVRTTKYLTTDELPASDDRSLSLCFAPSSTPDTTSDSPTEPPIRTTIPWKPSI</sequence>